<reference evidence="1" key="1">
    <citation type="submission" date="2018-02" db="EMBL/GenBank/DDBJ databases">
        <title>Rhizophora mucronata_Transcriptome.</title>
        <authorList>
            <person name="Meera S.P."/>
            <person name="Sreeshan A."/>
            <person name="Augustine A."/>
        </authorList>
    </citation>
    <scope>NUCLEOTIDE SEQUENCE</scope>
    <source>
        <tissue evidence="1">Leaf</tissue>
    </source>
</reference>
<dbReference type="AlphaFoldDB" id="A0A2P2K4Y6"/>
<accession>A0A2P2K4Y6</accession>
<evidence type="ECO:0000313" key="1">
    <source>
        <dbReference type="EMBL" id="MBX00805.1"/>
    </source>
</evidence>
<dbReference type="EMBL" id="GGEC01020321">
    <property type="protein sequence ID" value="MBX00805.1"/>
    <property type="molecule type" value="Transcribed_RNA"/>
</dbReference>
<protein>
    <submittedName>
        <fullName evidence="1">Putative magnesium transporter</fullName>
    </submittedName>
</protein>
<organism evidence="1">
    <name type="scientific">Rhizophora mucronata</name>
    <name type="common">Asiatic mangrove</name>
    <dbReference type="NCBI Taxonomy" id="61149"/>
    <lineage>
        <taxon>Eukaryota</taxon>
        <taxon>Viridiplantae</taxon>
        <taxon>Streptophyta</taxon>
        <taxon>Embryophyta</taxon>
        <taxon>Tracheophyta</taxon>
        <taxon>Spermatophyta</taxon>
        <taxon>Magnoliopsida</taxon>
        <taxon>eudicotyledons</taxon>
        <taxon>Gunneridae</taxon>
        <taxon>Pentapetalae</taxon>
        <taxon>rosids</taxon>
        <taxon>fabids</taxon>
        <taxon>Malpighiales</taxon>
        <taxon>Rhizophoraceae</taxon>
        <taxon>Rhizophora</taxon>
    </lineage>
</organism>
<sequence length="54" mass="6285">MHQEGSLELQEHKHKPQNLQLLQQSLSPCLPTIVAPEGKNNLQPQRECRRHRHA</sequence>
<proteinExistence type="predicted"/>
<name>A0A2P2K4Y6_RHIMU</name>